<dbReference type="RefSeq" id="WP_236118219.1">
    <property type="nucleotide sequence ID" value="NZ_JAKGSI010000002.1"/>
</dbReference>
<dbReference type="Gene3D" id="3.60.21.10">
    <property type="match status" value="1"/>
</dbReference>
<dbReference type="SUPFAM" id="SSF56300">
    <property type="entry name" value="Metallo-dependent phosphatases"/>
    <property type="match status" value="1"/>
</dbReference>
<organism evidence="2 3">
    <name type="scientific">Corynebacterium uropygiale</name>
    <dbReference type="NCBI Taxonomy" id="1775911"/>
    <lineage>
        <taxon>Bacteria</taxon>
        <taxon>Bacillati</taxon>
        <taxon>Actinomycetota</taxon>
        <taxon>Actinomycetes</taxon>
        <taxon>Mycobacteriales</taxon>
        <taxon>Corynebacteriaceae</taxon>
        <taxon>Corynebacterium</taxon>
    </lineage>
</organism>
<dbReference type="PANTHER" id="PTHR36492:SF2">
    <property type="entry name" value="[ACYL-CARRIER-PROTEIN] PHOSPHODIESTERASE PPTH"/>
    <property type="match status" value="1"/>
</dbReference>
<dbReference type="AlphaFoldDB" id="A0A9X1QNV7"/>
<dbReference type="GO" id="GO:0016787">
    <property type="term" value="F:hydrolase activity"/>
    <property type="evidence" value="ECO:0007669"/>
    <property type="project" value="InterPro"/>
</dbReference>
<dbReference type="Proteomes" id="UP001139336">
    <property type="component" value="Unassembled WGS sequence"/>
</dbReference>
<dbReference type="CDD" id="cd00838">
    <property type="entry name" value="MPP_superfamily"/>
    <property type="match status" value="1"/>
</dbReference>
<name>A0A9X1QNV7_9CORY</name>
<sequence length="275" mass="32042">MSQSRQPRQRTLWAVSDLHAAVRANRERIDALRPQDPEDWLIVAGDVGERSDLVLRVLRQLRSRFGTVVWVPGNHELFSRSGDRHRGREKYEELVQGCQQMGIFTPEDPFPVFHDVTICPLFTLYDYSFRPPGLSLEEALSAAERAGIMMMDYFSLAPFVDVRGWCWDRLAYSVKRLSRVEGPTILINHWPLLREPTRRLRHSELALWCGTRHTRGWAERYQARAVVYGHLHIPRVDVIDDVQHIEVSLGYPREWQPRRSAPPWPYPVLVEELDG</sequence>
<comment type="caution">
    <text evidence="2">The sequence shown here is derived from an EMBL/GenBank/DDBJ whole genome shotgun (WGS) entry which is preliminary data.</text>
</comment>
<evidence type="ECO:0000259" key="1">
    <source>
        <dbReference type="Pfam" id="PF00149"/>
    </source>
</evidence>
<evidence type="ECO:0000313" key="2">
    <source>
        <dbReference type="EMBL" id="MCF4006416.1"/>
    </source>
</evidence>
<dbReference type="EMBL" id="JAKGSI010000002">
    <property type="protein sequence ID" value="MCF4006416.1"/>
    <property type="molecule type" value="Genomic_DNA"/>
</dbReference>
<dbReference type="PANTHER" id="PTHR36492">
    <property type="match status" value="1"/>
</dbReference>
<proteinExistence type="predicted"/>
<reference evidence="2" key="1">
    <citation type="submission" date="2022-01" db="EMBL/GenBank/DDBJ databases">
        <title>Corynebacterium sp. nov isolated from isolated from the feces of the greater white-fronted geese (Anser albifrons) at Poyang Lake, PR China.</title>
        <authorList>
            <person name="Liu Q."/>
        </authorList>
    </citation>
    <scope>NUCLEOTIDE SEQUENCE</scope>
    <source>
        <strain evidence="2">JCM 32435</strain>
    </source>
</reference>
<keyword evidence="3" id="KW-1185">Reference proteome</keyword>
<feature type="domain" description="Calcineurin-like phosphoesterase" evidence="1">
    <location>
        <begin position="12"/>
        <end position="234"/>
    </location>
</feature>
<dbReference type="Pfam" id="PF00149">
    <property type="entry name" value="Metallophos"/>
    <property type="match status" value="1"/>
</dbReference>
<dbReference type="InterPro" id="IPR029052">
    <property type="entry name" value="Metallo-depent_PP-like"/>
</dbReference>
<evidence type="ECO:0000313" key="3">
    <source>
        <dbReference type="Proteomes" id="UP001139336"/>
    </source>
</evidence>
<accession>A0A9X1QNV7</accession>
<dbReference type="InterPro" id="IPR052963">
    <property type="entry name" value="Pantetheine_PDE"/>
</dbReference>
<protein>
    <submittedName>
        <fullName evidence="2">Metallophosphoesterase</fullName>
    </submittedName>
</protein>
<dbReference type="InterPro" id="IPR004843">
    <property type="entry name" value="Calcineurin-like_PHP"/>
</dbReference>
<gene>
    <name evidence="2" type="ORF">L1O03_04365</name>
</gene>